<keyword evidence="2" id="KW-1185">Reference proteome</keyword>
<feature type="non-terminal residue" evidence="1">
    <location>
        <position position="70"/>
    </location>
</feature>
<sequence>MYTGTLDGESVPLDRLNCSTLSYWITNPLNCPFILDNQPLGFVPWIQISLHTYTDIVHSHHLTRVFLFFW</sequence>
<reference evidence="1" key="1">
    <citation type="submission" date="2020-10" db="EMBL/GenBank/DDBJ databases">
        <title>Chromosome-scale genome assembly of the Allis shad, Alosa alosa.</title>
        <authorList>
            <person name="Margot Z."/>
            <person name="Christophe K."/>
            <person name="Cabau C."/>
            <person name="Louis A."/>
            <person name="Berthelot C."/>
            <person name="Parey E."/>
            <person name="Roest Crollius H."/>
            <person name="Montfort J."/>
            <person name="Robinson-Rechavi M."/>
            <person name="Bucao C."/>
            <person name="Bouchez O."/>
            <person name="Gislard M."/>
            <person name="Lluch J."/>
            <person name="Milhes M."/>
            <person name="Lampietro C."/>
            <person name="Lopez Roques C."/>
            <person name="Donnadieu C."/>
            <person name="Braasch I."/>
            <person name="Desvignes T."/>
            <person name="Postlethwait J."/>
            <person name="Bobe J."/>
            <person name="Guiguen Y."/>
        </authorList>
    </citation>
    <scope>NUCLEOTIDE SEQUENCE</scope>
    <source>
        <strain evidence="1">M-15738</strain>
        <tissue evidence="1">Blood</tissue>
    </source>
</reference>
<protein>
    <submittedName>
        <fullName evidence="1">Uncharacterized protein</fullName>
    </submittedName>
</protein>
<gene>
    <name evidence="1" type="ORF">AALO_G00038590</name>
</gene>
<dbReference type="AlphaFoldDB" id="A0AAV6HAU0"/>
<organism evidence="1 2">
    <name type="scientific">Alosa alosa</name>
    <name type="common">allis shad</name>
    <dbReference type="NCBI Taxonomy" id="278164"/>
    <lineage>
        <taxon>Eukaryota</taxon>
        <taxon>Metazoa</taxon>
        <taxon>Chordata</taxon>
        <taxon>Craniata</taxon>
        <taxon>Vertebrata</taxon>
        <taxon>Euteleostomi</taxon>
        <taxon>Actinopterygii</taxon>
        <taxon>Neopterygii</taxon>
        <taxon>Teleostei</taxon>
        <taxon>Clupei</taxon>
        <taxon>Clupeiformes</taxon>
        <taxon>Clupeoidei</taxon>
        <taxon>Clupeidae</taxon>
        <taxon>Alosa</taxon>
    </lineage>
</organism>
<accession>A0AAV6HAU0</accession>
<proteinExistence type="predicted"/>
<name>A0AAV6HAU0_9TELE</name>
<dbReference type="EMBL" id="JADWDJ010000003">
    <property type="protein sequence ID" value="KAG5283122.1"/>
    <property type="molecule type" value="Genomic_DNA"/>
</dbReference>
<evidence type="ECO:0000313" key="2">
    <source>
        <dbReference type="Proteomes" id="UP000823561"/>
    </source>
</evidence>
<evidence type="ECO:0000313" key="1">
    <source>
        <dbReference type="EMBL" id="KAG5283122.1"/>
    </source>
</evidence>
<dbReference type="Proteomes" id="UP000823561">
    <property type="component" value="Chromosome 3"/>
</dbReference>
<comment type="caution">
    <text evidence="1">The sequence shown here is derived from an EMBL/GenBank/DDBJ whole genome shotgun (WGS) entry which is preliminary data.</text>
</comment>